<dbReference type="Proteomes" id="UP000603641">
    <property type="component" value="Unassembled WGS sequence"/>
</dbReference>
<name>A0ABR8SJU1_9BACL</name>
<sequence length="159" mass="18847">MKLNVQYIHLSKIKPDYSVKLTDHVKILKNRMWDSMHMLVVKRDKKTGFSIISGNDRYEYLTKHTKSKYALCMIDEHSRTTDIKNWLQSLRILKKEEVKRFNKVSPTALSIIKCFVKENPRYYELSLSKRLIVLLLAVQYKKTVVSSMRSKVDDLLHKD</sequence>
<accession>A0ABR8SJU1</accession>
<evidence type="ECO:0000313" key="1">
    <source>
        <dbReference type="EMBL" id="MBD7963757.1"/>
    </source>
</evidence>
<reference evidence="1 2" key="1">
    <citation type="submission" date="2020-08" db="EMBL/GenBank/DDBJ databases">
        <title>A Genomic Blueprint of the Chicken Gut Microbiome.</title>
        <authorList>
            <person name="Gilroy R."/>
            <person name="Ravi A."/>
            <person name="Getino M."/>
            <person name="Pursley I."/>
            <person name="Horton D.L."/>
            <person name="Alikhan N.-F."/>
            <person name="Baker D."/>
            <person name="Gharbi K."/>
            <person name="Hall N."/>
            <person name="Watson M."/>
            <person name="Adriaenssens E.M."/>
            <person name="Foster-Nyarko E."/>
            <person name="Jarju S."/>
            <person name="Secka A."/>
            <person name="Antonio M."/>
            <person name="Oren A."/>
            <person name="Chaudhuri R."/>
            <person name="La Ragione R.M."/>
            <person name="Hildebrand F."/>
            <person name="Pallen M.J."/>
        </authorList>
    </citation>
    <scope>NUCLEOTIDE SEQUENCE [LARGE SCALE GENOMIC DNA]</scope>
    <source>
        <strain evidence="1 2">Sa2CUA10</strain>
    </source>
</reference>
<protein>
    <recommendedName>
        <fullName evidence="3">ParB/Sulfiredoxin domain-containing protein</fullName>
    </recommendedName>
</protein>
<gene>
    <name evidence="1" type="ORF">H9648_06775</name>
</gene>
<keyword evidence="2" id="KW-1185">Reference proteome</keyword>
<comment type="caution">
    <text evidence="1">The sequence shown here is derived from an EMBL/GenBank/DDBJ whole genome shotgun (WGS) entry which is preliminary data.</text>
</comment>
<dbReference type="EMBL" id="JACSQM010000002">
    <property type="protein sequence ID" value="MBD7963757.1"/>
    <property type="molecule type" value="Genomic_DNA"/>
</dbReference>
<evidence type="ECO:0000313" key="2">
    <source>
        <dbReference type="Proteomes" id="UP000603641"/>
    </source>
</evidence>
<dbReference type="RefSeq" id="WP_191753120.1">
    <property type="nucleotide sequence ID" value="NZ_JACSQM010000002.1"/>
</dbReference>
<proteinExistence type="predicted"/>
<organism evidence="1 2">
    <name type="scientific">Fictibacillus norfolkensis</name>
    <dbReference type="NCBI Taxonomy" id="2762233"/>
    <lineage>
        <taxon>Bacteria</taxon>
        <taxon>Bacillati</taxon>
        <taxon>Bacillota</taxon>
        <taxon>Bacilli</taxon>
        <taxon>Bacillales</taxon>
        <taxon>Fictibacillaceae</taxon>
        <taxon>Fictibacillus</taxon>
    </lineage>
</organism>
<evidence type="ECO:0008006" key="3">
    <source>
        <dbReference type="Google" id="ProtNLM"/>
    </source>
</evidence>